<evidence type="ECO:0000256" key="1">
    <source>
        <dbReference type="ARBA" id="ARBA00008468"/>
    </source>
</evidence>
<proteinExistence type="inferred from homology"/>
<sequence length="118" mass="13239">MTETQQKTEDTAAILKKAAEVLSKDVATYMHLQTEELSDTFELVFKLNQAAIGRYGELIQEASVLKEKAKSLQEQEIGVASFLSNLSVVEQDITHLEATIEKLEKYCSLLEQKVMKST</sequence>
<dbReference type="GeneID" id="94839208"/>
<dbReference type="InterPro" id="IPR019269">
    <property type="entry name" value="BLOC1_su2"/>
</dbReference>
<evidence type="ECO:0000256" key="2">
    <source>
        <dbReference type="SAM" id="Coils"/>
    </source>
</evidence>
<dbReference type="VEuPathDB" id="TrichDB:TRFO_25672"/>
<dbReference type="Pfam" id="PF10046">
    <property type="entry name" value="BLOC1_2"/>
    <property type="match status" value="1"/>
</dbReference>
<evidence type="ECO:0000313" key="4">
    <source>
        <dbReference type="Proteomes" id="UP000179807"/>
    </source>
</evidence>
<name>A0A1J4K9C0_9EUKA</name>
<protein>
    <recommendedName>
        <fullName evidence="5">Biogenesis of lysosome-related organelles complex 1 subunit 2</fullName>
    </recommendedName>
</protein>
<dbReference type="Proteomes" id="UP000179807">
    <property type="component" value="Unassembled WGS sequence"/>
</dbReference>
<comment type="similarity">
    <text evidence="1">Belongs to the BLOC1S2 family.</text>
</comment>
<dbReference type="RefSeq" id="XP_068359406.1">
    <property type="nucleotide sequence ID" value="XM_068504504.1"/>
</dbReference>
<feature type="coiled-coil region" evidence="2">
    <location>
        <begin position="55"/>
        <end position="113"/>
    </location>
</feature>
<keyword evidence="4" id="KW-1185">Reference proteome</keyword>
<dbReference type="EMBL" id="MLAK01000730">
    <property type="protein sequence ID" value="OHT06270.1"/>
    <property type="molecule type" value="Genomic_DNA"/>
</dbReference>
<organism evidence="3 4">
    <name type="scientific">Tritrichomonas foetus</name>
    <dbReference type="NCBI Taxonomy" id="1144522"/>
    <lineage>
        <taxon>Eukaryota</taxon>
        <taxon>Metamonada</taxon>
        <taxon>Parabasalia</taxon>
        <taxon>Tritrichomonadida</taxon>
        <taxon>Tritrichomonadidae</taxon>
        <taxon>Tritrichomonas</taxon>
    </lineage>
</organism>
<keyword evidence="2" id="KW-0175">Coiled coil</keyword>
<dbReference type="OrthoDB" id="244061at2759"/>
<gene>
    <name evidence="3" type="ORF">TRFO_25672</name>
</gene>
<accession>A0A1J4K9C0</accession>
<evidence type="ECO:0008006" key="5">
    <source>
        <dbReference type="Google" id="ProtNLM"/>
    </source>
</evidence>
<dbReference type="PANTHER" id="PTHR46479:SF1">
    <property type="entry name" value="BIOGENESIS OF LYSOSOME-RELATED ORGANELLES COMPLEX 1 SUBUNIT 2"/>
    <property type="match status" value="1"/>
</dbReference>
<reference evidence="3" key="1">
    <citation type="submission" date="2016-10" db="EMBL/GenBank/DDBJ databases">
        <authorList>
            <person name="Benchimol M."/>
            <person name="Almeida L.G."/>
            <person name="Vasconcelos A.T."/>
            <person name="Perreira-Neves A."/>
            <person name="Rosa I.A."/>
            <person name="Tasca T."/>
            <person name="Bogo M.R."/>
            <person name="de Souza W."/>
        </authorList>
    </citation>
    <scope>NUCLEOTIDE SEQUENCE [LARGE SCALE GENOMIC DNA]</scope>
    <source>
        <strain evidence="3">K</strain>
    </source>
</reference>
<evidence type="ECO:0000313" key="3">
    <source>
        <dbReference type="EMBL" id="OHT06270.1"/>
    </source>
</evidence>
<dbReference type="AlphaFoldDB" id="A0A1J4K9C0"/>
<comment type="caution">
    <text evidence="3">The sequence shown here is derived from an EMBL/GenBank/DDBJ whole genome shotgun (WGS) entry which is preliminary data.</text>
</comment>
<dbReference type="PANTHER" id="PTHR46479">
    <property type="entry name" value="BIOGENESIS OF LYSOSOME-RELATED ORGANELLES COMPLEX 1 SUBUNIT 2"/>
    <property type="match status" value="1"/>
</dbReference>